<dbReference type="EMBL" id="LKCW01000319">
    <property type="protein sequence ID" value="KPM34594.1"/>
    <property type="molecule type" value="Genomic_DNA"/>
</dbReference>
<feature type="chain" id="PRO_5006135315" description="Protein RTA1" evidence="7">
    <location>
        <begin position="23"/>
        <end position="416"/>
    </location>
</feature>
<dbReference type="STRING" id="78410.A0A0P7B1N1"/>
<evidence type="ECO:0000256" key="3">
    <source>
        <dbReference type="ARBA" id="ARBA00022989"/>
    </source>
</evidence>
<feature type="signal peptide" evidence="7">
    <location>
        <begin position="1"/>
        <end position="22"/>
    </location>
</feature>
<accession>A0A0P7B1N1</accession>
<keyword evidence="7" id="KW-0732">Signal</keyword>
<evidence type="ECO:0000256" key="6">
    <source>
        <dbReference type="SAM" id="Phobius"/>
    </source>
</evidence>
<dbReference type="OrthoDB" id="5384040at2759"/>
<keyword evidence="9" id="KW-1185">Reference proteome</keyword>
<feature type="transmembrane region" description="Helical" evidence="6">
    <location>
        <begin position="214"/>
        <end position="234"/>
    </location>
</feature>
<keyword evidence="2 6" id="KW-0812">Transmembrane</keyword>
<comment type="caution">
    <text evidence="8">The sequence shown here is derived from an EMBL/GenBank/DDBJ whole genome shotgun (WGS) entry which is preliminary data.</text>
</comment>
<evidence type="ECO:0000313" key="9">
    <source>
        <dbReference type="Proteomes" id="UP000050424"/>
    </source>
</evidence>
<organism evidence="8 9">
    <name type="scientific">Neonectria ditissima</name>
    <dbReference type="NCBI Taxonomy" id="78410"/>
    <lineage>
        <taxon>Eukaryota</taxon>
        <taxon>Fungi</taxon>
        <taxon>Dikarya</taxon>
        <taxon>Ascomycota</taxon>
        <taxon>Pezizomycotina</taxon>
        <taxon>Sordariomycetes</taxon>
        <taxon>Hypocreomycetidae</taxon>
        <taxon>Hypocreales</taxon>
        <taxon>Nectriaceae</taxon>
        <taxon>Neonectria</taxon>
    </lineage>
</organism>
<dbReference type="InterPro" id="IPR007568">
    <property type="entry name" value="RTA1"/>
</dbReference>
<feature type="transmembrane region" description="Helical" evidence="6">
    <location>
        <begin position="172"/>
        <end position="193"/>
    </location>
</feature>
<reference evidence="8 9" key="1">
    <citation type="submission" date="2015-09" db="EMBL/GenBank/DDBJ databases">
        <title>Draft genome of a European isolate of the apple canker pathogen Neonectria ditissima.</title>
        <authorList>
            <person name="Gomez-Cortecero A."/>
            <person name="Harrison R.J."/>
            <person name="Armitage A.D."/>
        </authorList>
    </citation>
    <scope>NUCLEOTIDE SEQUENCE [LARGE SCALE GENOMIC DNA]</scope>
    <source>
        <strain evidence="8 9">R09/05</strain>
    </source>
</reference>
<sequence>MRLHPSMLLLQLLLASTGLALAIPSTTHAPAATAHLSERQPTAAAQEAKTTAIPTGYFTTTKLIVISGVTESHVTIPAKTITLALPTCIQTLEPDENGFLPPGTCNAIWKYYPSLAAALLFAGLFAALTAVHIHQAARYKKTWCWVIIMASIWETLAFVFRAASIKNPQSTGIYIVFQIFILLAPLWVNAYAYMTLGRMVYFFVPSRSIFKMPAVTLATIFVGLDIISFIIQLVGGSIAGPAAPPDEQLHAVHIYMGGIGLQEFFILLFVGLCIGFQRLMSRVDRQNKISMSFFRSAWGPLLCTLYFSLAMITIRIVYRLVEFSGGLGQDNPLTNQEAYFYALEAVPMLLALASFNVIHPGRIMTGPNSEMPGLIALIKTWVARKRGKQLLDDDASDDGASEQHQPGWQMTRTSVH</sequence>
<comment type="subcellular location">
    <subcellularLocation>
        <location evidence="1">Membrane</location>
        <topology evidence="1">Multi-pass membrane protein</topology>
    </subcellularLocation>
</comment>
<evidence type="ECO:0000313" key="8">
    <source>
        <dbReference type="EMBL" id="KPM34594.1"/>
    </source>
</evidence>
<dbReference type="AlphaFoldDB" id="A0A0P7B1N1"/>
<dbReference type="GO" id="GO:0016020">
    <property type="term" value="C:membrane"/>
    <property type="evidence" value="ECO:0007669"/>
    <property type="project" value="UniProtKB-SubCell"/>
</dbReference>
<feature type="transmembrane region" description="Helical" evidence="6">
    <location>
        <begin position="338"/>
        <end position="358"/>
    </location>
</feature>
<gene>
    <name evidence="8" type="ORF">AK830_g11971</name>
</gene>
<dbReference type="PANTHER" id="PTHR31465">
    <property type="entry name" value="PROTEIN RTA1-RELATED"/>
    <property type="match status" value="1"/>
</dbReference>
<feature type="transmembrane region" description="Helical" evidence="6">
    <location>
        <begin position="111"/>
        <end position="131"/>
    </location>
</feature>
<evidence type="ECO:0008006" key="10">
    <source>
        <dbReference type="Google" id="ProtNLM"/>
    </source>
</evidence>
<evidence type="ECO:0000256" key="4">
    <source>
        <dbReference type="ARBA" id="ARBA00023136"/>
    </source>
</evidence>
<feature type="region of interest" description="Disordered" evidence="5">
    <location>
        <begin position="392"/>
        <end position="416"/>
    </location>
</feature>
<evidence type="ECO:0000256" key="1">
    <source>
        <dbReference type="ARBA" id="ARBA00004141"/>
    </source>
</evidence>
<protein>
    <recommendedName>
        <fullName evidence="10">Protein RTA1</fullName>
    </recommendedName>
</protein>
<feature type="transmembrane region" description="Helical" evidence="6">
    <location>
        <begin position="297"/>
        <end position="318"/>
    </location>
</feature>
<proteinExistence type="predicted"/>
<dbReference type="PANTHER" id="PTHR31465:SF15">
    <property type="entry name" value="LIPID TRANSPORTER ATNI-RELATED"/>
    <property type="match status" value="1"/>
</dbReference>
<feature type="transmembrane region" description="Helical" evidence="6">
    <location>
        <begin position="254"/>
        <end position="276"/>
    </location>
</feature>
<keyword evidence="4 6" id="KW-0472">Membrane</keyword>
<dbReference type="Pfam" id="PF04479">
    <property type="entry name" value="RTA1"/>
    <property type="match status" value="1"/>
</dbReference>
<feature type="transmembrane region" description="Helical" evidence="6">
    <location>
        <begin position="143"/>
        <end position="160"/>
    </location>
</feature>
<evidence type="ECO:0000256" key="2">
    <source>
        <dbReference type="ARBA" id="ARBA00022692"/>
    </source>
</evidence>
<keyword evidence="3 6" id="KW-1133">Transmembrane helix</keyword>
<feature type="compositionally biased region" description="Polar residues" evidence="5">
    <location>
        <begin position="402"/>
        <end position="416"/>
    </location>
</feature>
<evidence type="ECO:0000256" key="7">
    <source>
        <dbReference type="SAM" id="SignalP"/>
    </source>
</evidence>
<evidence type="ECO:0000256" key="5">
    <source>
        <dbReference type="SAM" id="MobiDB-lite"/>
    </source>
</evidence>
<dbReference type="Proteomes" id="UP000050424">
    <property type="component" value="Unassembled WGS sequence"/>
</dbReference>
<name>A0A0P7B1N1_9HYPO</name>